<dbReference type="GO" id="GO:0016301">
    <property type="term" value="F:kinase activity"/>
    <property type="evidence" value="ECO:0007669"/>
    <property type="project" value="UniProtKB-KW"/>
</dbReference>
<feature type="domain" description="Cyclic nucleotide-binding" evidence="10">
    <location>
        <begin position="412"/>
        <end position="521"/>
    </location>
</feature>
<keyword evidence="7" id="KW-0114">cAMP</keyword>
<organism evidence="11 12">
    <name type="scientific">Trichophyton rubrum</name>
    <name type="common">Athlete's foot fungus</name>
    <name type="synonym">Epidermophyton rubrum</name>
    <dbReference type="NCBI Taxonomy" id="5551"/>
    <lineage>
        <taxon>Eukaryota</taxon>
        <taxon>Fungi</taxon>
        <taxon>Dikarya</taxon>
        <taxon>Ascomycota</taxon>
        <taxon>Pezizomycotina</taxon>
        <taxon>Eurotiomycetes</taxon>
        <taxon>Eurotiomycetidae</taxon>
        <taxon>Onygenales</taxon>
        <taxon>Arthrodermataceae</taxon>
        <taxon>Trichophyton</taxon>
    </lineage>
</organism>
<sequence length="541" mass="58085">MEVGGDSDSQTETLQHEAEADGRETETRASSTQSCLVRWKREISRVAIPARPVALPQPLRQPLRASEYSLPAPKSPAKPRLPGDIAIRRSIAVITSHQGQQGKRARASASAPAPGPAPTRLPETTDRHAERQVETRPMSQSHFVSNPFSANGGASSVNRIDEEEENVTSPTDPVRPDAGSREVPRSTYSTSGHANTTNTSSSALSASNMFGASPFGNAAGQHQEASSGFPNNYSLGRRTSVSAESLNPTTSGTDSWTPPHHPKSPAQLSRLQAAVSSNFLFSHLDDDQFKTVLDALVEKPVPAKDIKVITQGDAGDFFYIVESGHFDIHIHPSGTAQPGGLAGLGAKVASIGPGGAFGELALMYNAPRAATVISTEPSTLWALDRITFRRILMDSAFQRRRMYEAFLEEVPLLSSLKPYERSKIADALDTVKHPGGATIIAEGEPGESFYLLESGEAVAYKAGIEGPVKEYKRGDYFGELALLDDKPRQATVVSKTEVKVAKLGRDGFKRLLGPVEEIMRREDYGTASATDSEAGKEQKGT</sequence>
<evidence type="ECO:0000256" key="4">
    <source>
        <dbReference type="ARBA" id="ARBA00022566"/>
    </source>
</evidence>
<dbReference type="InterPro" id="IPR018490">
    <property type="entry name" value="cNMP-bd_dom_sf"/>
</dbReference>
<dbReference type="InterPro" id="IPR018488">
    <property type="entry name" value="cNMP-bd_CS"/>
</dbReference>
<dbReference type="PANTHER" id="PTHR11635:SF152">
    <property type="entry name" value="CAMP-DEPENDENT PROTEIN KINASE TYPE I REGULATORY SUBUNIT-RELATED"/>
    <property type="match status" value="1"/>
</dbReference>
<protein>
    <recommendedName>
        <fullName evidence="2">cAMP-dependent protein kinase regulatory subunit</fullName>
    </recommendedName>
</protein>
<dbReference type="VEuPathDB" id="FungiDB:TERG_00906"/>
<dbReference type="PROSITE" id="PS00889">
    <property type="entry name" value="CNMP_BINDING_2"/>
    <property type="match status" value="2"/>
</dbReference>
<dbReference type="GO" id="GO:0033554">
    <property type="term" value="P:cellular response to stress"/>
    <property type="evidence" value="ECO:0007669"/>
    <property type="project" value="UniProtKB-ARBA"/>
</dbReference>
<evidence type="ECO:0000256" key="7">
    <source>
        <dbReference type="ARBA" id="ARBA00023149"/>
    </source>
</evidence>
<feature type="region of interest" description="Disordered" evidence="9">
    <location>
        <begin position="215"/>
        <end position="268"/>
    </location>
</feature>
<dbReference type="GO" id="GO:0004862">
    <property type="term" value="F:cAMP-dependent protein kinase inhibitor activity"/>
    <property type="evidence" value="ECO:0007669"/>
    <property type="project" value="TreeGrafter"/>
</dbReference>
<evidence type="ECO:0000256" key="8">
    <source>
        <dbReference type="ARBA" id="ARBA00025979"/>
    </source>
</evidence>
<dbReference type="GO" id="GO:0005829">
    <property type="term" value="C:cytosol"/>
    <property type="evidence" value="ECO:0007669"/>
    <property type="project" value="TreeGrafter"/>
</dbReference>
<dbReference type="GO" id="GO:0030552">
    <property type="term" value="F:cAMP binding"/>
    <property type="evidence" value="ECO:0007669"/>
    <property type="project" value="UniProtKB-KW"/>
</dbReference>
<evidence type="ECO:0000256" key="1">
    <source>
        <dbReference type="ARBA" id="ARBA00005753"/>
    </source>
</evidence>
<dbReference type="SMART" id="SM00100">
    <property type="entry name" value="cNMP"/>
    <property type="match status" value="2"/>
</dbReference>
<feature type="domain" description="Cyclic nucleotide-binding" evidence="10">
    <location>
        <begin position="280"/>
        <end position="409"/>
    </location>
</feature>
<evidence type="ECO:0000313" key="12">
    <source>
        <dbReference type="Proteomes" id="UP000243015"/>
    </source>
</evidence>
<gene>
    <name evidence="11" type="ORF">A7C99_5475</name>
</gene>
<proteinExistence type="inferred from homology"/>
<accession>A0A178EUY1</accession>
<keyword evidence="11" id="KW-0418">Kinase</keyword>
<evidence type="ECO:0000313" key="11">
    <source>
        <dbReference type="EMBL" id="OAL63087.1"/>
    </source>
</evidence>
<dbReference type="Proteomes" id="UP000243015">
    <property type="component" value="Unassembled WGS sequence"/>
</dbReference>
<dbReference type="SUPFAM" id="SSF51206">
    <property type="entry name" value="cAMP-binding domain-like"/>
    <property type="match status" value="2"/>
</dbReference>
<dbReference type="InterPro" id="IPR000595">
    <property type="entry name" value="cNMP-bd_dom"/>
</dbReference>
<dbReference type="FunFam" id="2.60.120.10:FF:000006">
    <property type="entry name" value="cAMP-dependent protein kinase type I-alpha regulatory subunit"/>
    <property type="match status" value="1"/>
</dbReference>
<dbReference type="FunFam" id="2.60.120.10:FF:000039">
    <property type="entry name" value="cAMP-dependent protein kinase regulatory subunit"/>
    <property type="match status" value="1"/>
</dbReference>
<dbReference type="InterPro" id="IPR050503">
    <property type="entry name" value="cAMP-dep_PK_reg_su-like"/>
</dbReference>
<evidence type="ECO:0000256" key="6">
    <source>
        <dbReference type="ARBA" id="ARBA00022741"/>
    </source>
</evidence>
<dbReference type="EMBL" id="LHPM01000018">
    <property type="protein sequence ID" value="OAL63087.1"/>
    <property type="molecule type" value="Genomic_DNA"/>
</dbReference>
<keyword evidence="11" id="KW-0808">Transferase</keyword>
<dbReference type="AlphaFoldDB" id="A0A178EUY1"/>
<feature type="region of interest" description="Disordered" evidence="9">
    <location>
        <begin position="48"/>
        <end position="82"/>
    </location>
</feature>
<evidence type="ECO:0000256" key="9">
    <source>
        <dbReference type="SAM" id="MobiDB-lite"/>
    </source>
</evidence>
<dbReference type="Pfam" id="PF00027">
    <property type="entry name" value="cNMP_binding"/>
    <property type="match status" value="2"/>
</dbReference>
<comment type="caution">
    <text evidence="11">The sequence shown here is derived from an EMBL/GenBank/DDBJ whole genome shotgun (WGS) entry which is preliminary data.</text>
</comment>
<feature type="compositionally biased region" description="Basic and acidic residues" evidence="9">
    <location>
        <begin position="14"/>
        <end position="27"/>
    </location>
</feature>
<name>A0A178EUY1_TRIRU</name>
<keyword evidence="4" id="KW-0116">cAMP-binding</keyword>
<dbReference type="GO" id="GO:0034236">
    <property type="term" value="F:protein kinase A catalytic subunit binding"/>
    <property type="evidence" value="ECO:0007669"/>
    <property type="project" value="TreeGrafter"/>
</dbReference>
<dbReference type="InterPro" id="IPR014710">
    <property type="entry name" value="RmlC-like_jellyroll"/>
</dbReference>
<dbReference type="PANTHER" id="PTHR11635">
    <property type="entry name" value="CAMP-DEPENDENT PROTEIN KINASE REGULATORY CHAIN"/>
    <property type="match status" value="1"/>
</dbReference>
<dbReference type="Gene3D" id="2.60.120.10">
    <property type="entry name" value="Jelly Rolls"/>
    <property type="match status" value="2"/>
</dbReference>
<feature type="region of interest" description="Disordered" evidence="9">
    <location>
        <begin position="1"/>
        <end position="34"/>
    </location>
</feature>
<dbReference type="GO" id="GO:0005634">
    <property type="term" value="C:nucleus"/>
    <property type="evidence" value="ECO:0007669"/>
    <property type="project" value="TreeGrafter"/>
</dbReference>
<keyword evidence="5" id="KW-0677">Repeat</keyword>
<feature type="compositionally biased region" description="Low complexity" evidence="9">
    <location>
        <begin position="189"/>
        <end position="202"/>
    </location>
</feature>
<evidence type="ECO:0000256" key="5">
    <source>
        <dbReference type="ARBA" id="ARBA00022737"/>
    </source>
</evidence>
<feature type="compositionally biased region" description="Polar residues" evidence="9">
    <location>
        <begin position="137"/>
        <end position="158"/>
    </location>
</feature>
<comment type="similarity">
    <text evidence="1">Belongs to the cAMP-dependent kinase regulatory chain family.</text>
</comment>
<evidence type="ECO:0000259" key="10">
    <source>
        <dbReference type="PROSITE" id="PS50042"/>
    </source>
</evidence>
<dbReference type="CDD" id="cd00038">
    <property type="entry name" value="CAP_ED"/>
    <property type="match status" value="2"/>
</dbReference>
<feature type="compositionally biased region" description="Polar residues" evidence="9">
    <location>
        <begin position="223"/>
        <end position="256"/>
    </location>
</feature>
<evidence type="ECO:0000256" key="3">
    <source>
        <dbReference type="ARBA" id="ARBA00022553"/>
    </source>
</evidence>
<keyword evidence="6" id="KW-0547">Nucleotide-binding</keyword>
<evidence type="ECO:0000256" key="2">
    <source>
        <dbReference type="ARBA" id="ARBA00020355"/>
    </source>
</evidence>
<reference evidence="11 12" key="1">
    <citation type="submission" date="2016-05" db="EMBL/GenBank/DDBJ databases">
        <title>Genome sequencing of Trichophyton rubrum CMCC(F)T1i isolated from hair.</title>
        <authorList>
            <person name="Zhan P."/>
            <person name="Tao Y."/>
            <person name="Liu W."/>
        </authorList>
    </citation>
    <scope>NUCLEOTIDE SEQUENCE [LARGE SCALE GENOMIC DNA]</scope>
    <source>
        <strain evidence="12">CMCC(F)T1i</strain>
    </source>
</reference>
<dbReference type="PROSITE" id="PS00888">
    <property type="entry name" value="CNMP_BINDING_1"/>
    <property type="match status" value="2"/>
</dbReference>
<dbReference type="PROSITE" id="PS50042">
    <property type="entry name" value="CNMP_BINDING_3"/>
    <property type="match status" value="2"/>
</dbReference>
<feature type="compositionally biased region" description="Basic and acidic residues" evidence="9">
    <location>
        <begin position="123"/>
        <end position="134"/>
    </location>
</feature>
<keyword evidence="3" id="KW-0597">Phosphoprotein</keyword>
<dbReference type="GO" id="GO:0005952">
    <property type="term" value="C:cAMP-dependent protein kinase complex"/>
    <property type="evidence" value="ECO:0007669"/>
    <property type="project" value="InterPro"/>
</dbReference>
<feature type="region of interest" description="Disordered" evidence="9">
    <location>
        <begin position="521"/>
        <end position="541"/>
    </location>
</feature>
<feature type="compositionally biased region" description="Basic and acidic residues" evidence="9">
    <location>
        <begin position="174"/>
        <end position="184"/>
    </location>
</feature>
<dbReference type="PRINTS" id="PR00103">
    <property type="entry name" value="CAMPKINASE"/>
</dbReference>
<comment type="subunit">
    <text evidence="8">Tetramer, composed of 2 regulatory (R) and 2 catalytic (C) subunits. In the presence of cAMP it dissociates into 2 active monomeric C subunits and an R dimer.</text>
</comment>
<feature type="region of interest" description="Disordered" evidence="9">
    <location>
        <begin position="95"/>
        <end position="202"/>
    </location>
</feature>